<dbReference type="Gene3D" id="2.10.109.10">
    <property type="entry name" value="Umud Fragment, subunit A"/>
    <property type="match status" value="1"/>
</dbReference>
<dbReference type="SUPFAM" id="SSF51306">
    <property type="entry name" value="LexA/Signal peptidase"/>
    <property type="match status" value="1"/>
</dbReference>
<dbReference type="InterPro" id="IPR000223">
    <property type="entry name" value="Pept_S26A_signal_pept_1"/>
</dbReference>
<dbReference type="Proteomes" id="UP001501470">
    <property type="component" value="Unassembled WGS sequence"/>
</dbReference>
<dbReference type="CDD" id="cd06462">
    <property type="entry name" value="Peptidase_S24_S26"/>
    <property type="match status" value="1"/>
</dbReference>
<comment type="similarity">
    <text evidence="2">Belongs to the peptidase S26 family.</text>
</comment>
<evidence type="ECO:0000313" key="5">
    <source>
        <dbReference type="Proteomes" id="UP001501470"/>
    </source>
</evidence>
<dbReference type="PANTHER" id="PTHR43390">
    <property type="entry name" value="SIGNAL PEPTIDASE I"/>
    <property type="match status" value="1"/>
</dbReference>
<sequence>MVLATLAGCVVLLLAAGVVVARRSLLVVTVCGGSMAPTYHDGDRVLVSRRRRPAAGMVVVLRQGDVAAEAATLAAHRSDYLVKRLAALPGDAVPAAVRPALGTQSPDLVPEDAVVVLGDDADSIDSRAWGFLPLRLVVGVVVADLRTAGR</sequence>
<dbReference type="PRINTS" id="PR00727">
    <property type="entry name" value="LEADERPTASE"/>
</dbReference>
<proteinExistence type="inferred from homology"/>
<feature type="domain" description="Peptidase S26" evidence="3">
    <location>
        <begin position="10"/>
        <end position="93"/>
    </location>
</feature>
<organism evidence="4 5">
    <name type="scientific">Dactylosporangium maewongense</name>
    <dbReference type="NCBI Taxonomy" id="634393"/>
    <lineage>
        <taxon>Bacteria</taxon>
        <taxon>Bacillati</taxon>
        <taxon>Actinomycetota</taxon>
        <taxon>Actinomycetes</taxon>
        <taxon>Micromonosporales</taxon>
        <taxon>Micromonosporaceae</taxon>
        <taxon>Dactylosporangium</taxon>
    </lineage>
</organism>
<evidence type="ECO:0000313" key="4">
    <source>
        <dbReference type="EMBL" id="GAA1539539.1"/>
    </source>
</evidence>
<comment type="subcellular location">
    <subcellularLocation>
        <location evidence="1">Cell membrane</location>
        <topology evidence="1">Single-pass type II membrane protein</topology>
    </subcellularLocation>
</comment>
<reference evidence="5" key="1">
    <citation type="journal article" date="2019" name="Int. J. Syst. Evol. Microbiol.">
        <title>The Global Catalogue of Microorganisms (GCM) 10K type strain sequencing project: providing services to taxonomists for standard genome sequencing and annotation.</title>
        <authorList>
            <consortium name="The Broad Institute Genomics Platform"/>
            <consortium name="The Broad Institute Genome Sequencing Center for Infectious Disease"/>
            <person name="Wu L."/>
            <person name="Ma J."/>
        </authorList>
    </citation>
    <scope>NUCLEOTIDE SEQUENCE [LARGE SCALE GENOMIC DNA]</scope>
    <source>
        <strain evidence="5">JCM 15933</strain>
    </source>
</reference>
<dbReference type="RefSeq" id="WP_344506522.1">
    <property type="nucleotide sequence ID" value="NZ_BAAAQD010000015.1"/>
</dbReference>
<gene>
    <name evidence="4" type="ORF">GCM10009827_068520</name>
</gene>
<dbReference type="EMBL" id="BAAAQD010000015">
    <property type="protein sequence ID" value="GAA1539539.1"/>
    <property type="molecule type" value="Genomic_DNA"/>
</dbReference>
<accession>A0ABP4M811</accession>
<dbReference type="Pfam" id="PF10502">
    <property type="entry name" value="Peptidase_S26"/>
    <property type="match status" value="2"/>
</dbReference>
<keyword evidence="5" id="KW-1185">Reference proteome</keyword>
<name>A0ABP4M811_9ACTN</name>
<protein>
    <recommendedName>
        <fullName evidence="3">Peptidase S26 domain-containing protein</fullName>
    </recommendedName>
</protein>
<comment type="caution">
    <text evidence="4">The sequence shown here is derived from an EMBL/GenBank/DDBJ whole genome shotgun (WGS) entry which is preliminary data.</text>
</comment>
<dbReference type="PANTHER" id="PTHR43390:SF1">
    <property type="entry name" value="CHLOROPLAST PROCESSING PEPTIDASE"/>
    <property type="match status" value="1"/>
</dbReference>
<evidence type="ECO:0000256" key="2">
    <source>
        <dbReference type="ARBA" id="ARBA00009370"/>
    </source>
</evidence>
<feature type="domain" description="Peptidase S26" evidence="3">
    <location>
        <begin position="104"/>
        <end position="142"/>
    </location>
</feature>
<dbReference type="InterPro" id="IPR019533">
    <property type="entry name" value="Peptidase_S26"/>
</dbReference>
<evidence type="ECO:0000256" key="1">
    <source>
        <dbReference type="ARBA" id="ARBA00004401"/>
    </source>
</evidence>
<evidence type="ECO:0000259" key="3">
    <source>
        <dbReference type="Pfam" id="PF10502"/>
    </source>
</evidence>
<dbReference type="InterPro" id="IPR036286">
    <property type="entry name" value="LexA/Signal_pep-like_sf"/>
</dbReference>